<sequence length="63" mass="6809">MVETKEVQQDADLKKLDAQKVEALRGHLRKLLATGQGHAISTMPAVAELPPVHSSYGDGDGWI</sequence>
<dbReference type="Proteomes" id="UP000518300">
    <property type="component" value="Unassembled WGS sequence"/>
</dbReference>
<gene>
    <name evidence="1" type="ORF">HG543_07185</name>
</gene>
<dbReference type="RefSeq" id="WP_169343937.1">
    <property type="nucleotide sequence ID" value="NZ_JABBJJ010000022.1"/>
</dbReference>
<proteinExistence type="predicted"/>
<comment type="caution">
    <text evidence="1">The sequence shown here is derived from an EMBL/GenBank/DDBJ whole genome shotgun (WGS) entry which is preliminary data.</text>
</comment>
<organism evidence="1 2">
    <name type="scientific">Pyxidicoccus fallax</name>
    <dbReference type="NCBI Taxonomy" id="394095"/>
    <lineage>
        <taxon>Bacteria</taxon>
        <taxon>Pseudomonadati</taxon>
        <taxon>Myxococcota</taxon>
        <taxon>Myxococcia</taxon>
        <taxon>Myxococcales</taxon>
        <taxon>Cystobacterineae</taxon>
        <taxon>Myxococcaceae</taxon>
        <taxon>Pyxidicoccus</taxon>
    </lineage>
</organism>
<name>A0A848LEH4_9BACT</name>
<reference evidence="1 2" key="1">
    <citation type="submission" date="2020-04" db="EMBL/GenBank/DDBJ databases">
        <title>Draft genome of Pyxidicoccus fallax type strain.</title>
        <authorList>
            <person name="Whitworth D.E."/>
        </authorList>
    </citation>
    <scope>NUCLEOTIDE SEQUENCE [LARGE SCALE GENOMIC DNA]</scope>
    <source>
        <strain evidence="1 2">DSM 14698</strain>
    </source>
</reference>
<evidence type="ECO:0000313" key="1">
    <source>
        <dbReference type="EMBL" id="NMO14641.1"/>
    </source>
</evidence>
<dbReference type="EMBL" id="JABBJJ010000022">
    <property type="protein sequence ID" value="NMO14641.1"/>
    <property type="molecule type" value="Genomic_DNA"/>
</dbReference>
<accession>A0A848LEH4</accession>
<evidence type="ECO:0000313" key="2">
    <source>
        <dbReference type="Proteomes" id="UP000518300"/>
    </source>
</evidence>
<protein>
    <submittedName>
        <fullName evidence="1">Uncharacterized protein</fullName>
    </submittedName>
</protein>
<dbReference type="AlphaFoldDB" id="A0A848LEH4"/>
<keyword evidence="2" id="KW-1185">Reference proteome</keyword>